<dbReference type="Proteomes" id="UP000198287">
    <property type="component" value="Unassembled WGS sequence"/>
</dbReference>
<comment type="caution">
    <text evidence="2">The sequence shown here is derived from an EMBL/GenBank/DDBJ whole genome shotgun (WGS) entry which is preliminary data.</text>
</comment>
<evidence type="ECO:0000259" key="1">
    <source>
        <dbReference type="SMART" id="SM01126"/>
    </source>
</evidence>
<dbReference type="PANTHER" id="PTHR47163">
    <property type="entry name" value="DDE_TNP_IS1595 DOMAIN-CONTAINING PROTEIN"/>
    <property type="match status" value="1"/>
</dbReference>
<evidence type="ECO:0000313" key="3">
    <source>
        <dbReference type="Proteomes" id="UP000198287"/>
    </source>
</evidence>
<sequence>MAIPLLNGQPLTLFTFAAAVHDEERALQFALALNMIPHELQCPNCLQNMGMQPKPSYKLGFRFRCKGCKIYRSPLENTFFENVKLPLLTVMQLLVMWFFRIPVTQAKIHAQIHRQTATDFYSFCREVCAVAHGHDEQQIGGPGDVVECDETHLFTPKYHRGRPLERSLWVFGGISRTTRKRFVVQIRAKDRDTLFGLMQKHIAQKSWVFTDEWRAYLTCESLGFAGHANVNHSRRFVNRRRVLIRGAKPRLGRPIVGRRTNTLRSIPTQEECFLQYIHDCVRVYPGSFSHSPRVSHNPPVVSHLPPVFLTFSQSYLTFPQCFSHSPSRISHSPRVSHIPPEFLTIPQSYLTFPQCFSHSPEFLTIPQSYLTFPQCFSHSPEFLTIPQSYRTFPQCFSHSPRVSHNPPVVSHLPPEFLTFPQSYLTFPQSFSHSPSRISHSPRVSHIPPVVSHIPPVFLTFPQSYLTFPQSFSHSPSRISHSPSVSHIPPVVSHIPLEFLTIPQSYLTFPSVSHIPPVVSLIPPEFLTIPQSYLTFPQSFSQSPSRISPSPRVSHIPPVVSHIPPEFLTFPQVDLTLPRCFITLSQHVTQKNFVVFCVEMSHIATSFLLWLLIQAKLSHGNKDHINRMNFKVEIHDAPDTDYFGKPGI</sequence>
<protein>
    <submittedName>
        <fullName evidence="2">Salivary glue protein Sgs-4</fullName>
    </submittedName>
</protein>
<dbReference type="EMBL" id="LNIX01000032">
    <property type="protein sequence ID" value="OXA40798.1"/>
    <property type="molecule type" value="Genomic_DNA"/>
</dbReference>
<keyword evidence="3" id="KW-1185">Reference proteome</keyword>
<feature type="domain" description="ISXO2-like transposase" evidence="1">
    <location>
        <begin position="138"/>
        <end position="261"/>
    </location>
</feature>
<evidence type="ECO:0000313" key="2">
    <source>
        <dbReference type="EMBL" id="OXA40798.1"/>
    </source>
</evidence>
<dbReference type="InterPro" id="IPR024445">
    <property type="entry name" value="Tnp_ISXO2-like"/>
</dbReference>
<dbReference type="InterPro" id="IPR053164">
    <property type="entry name" value="IS1016-like_transposase"/>
</dbReference>
<accession>A0A226D7F1</accession>
<reference evidence="2 3" key="1">
    <citation type="submission" date="2015-12" db="EMBL/GenBank/DDBJ databases">
        <title>The genome of Folsomia candida.</title>
        <authorList>
            <person name="Faddeeva A."/>
            <person name="Derks M.F."/>
            <person name="Anvar Y."/>
            <person name="Smit S."/>
            <person name="Van Straalen N."/>
            <person name="Roelofs D."/>
        </authorList>
    </citation>
    <scope>NUCLEOTIDE SEQUENCE [LARGE SCALE GENOMIC DNA]</scope>
    <source>
        <strain evidence="2 3">VU population</strain>
        <tissue evidence="2">Whole body</tissue>
    </source>
</reference>
<organism evidence="2 3">
    <name type="scientific">Folsomia candida</name>
    <name type="common">Springtail</name>
    <dbReference type="NCBI Taxonomy" id="158441"/>
    <lineage>
        <taxon>Eukaryota</taxon>
        <taxon>Metazoa</taxon>
        <taxon>Ecdysozoa</taxon>
        <taxon>Arthropoda</taxon>
        <taxon>Hexapoda</taxon>
        <taxon>Collembola</taxon>
        <taxon>Entomobryomorpha</taxon>
        <taxon>Isotomoidea</taxon>
        <taxon>Isotomidae</taxon>
        <taxon>Proisotominae</taxon>
        <taxon>Folsomia</taxon>
    </lineage>
</organism>
<dbReference type="PANTHER" id="PTHR47163:SF2">
    <property type="entry name" value="SI:DKEY-17M8.2"/>
    <property type="match status" value="1"/>
</dbReference>
<proteinExistence type="predicted"/>
<dbReference type="AlphaFoldDB" id="A0A226D7F1"/>
<dbReference type="SMART" id="SM01126">
    <property type="entry name" value="DDE_Tnp_IS1595"/>
    <property type="match status" value="1"/>
</dbReference>
<dbReference type="STRING" id="158441.A0A226D7F1"/>
<name>A0A226D7F1_FOLCA</name>
<gene>
    <name evidence="2" type="ORF">Fcan01_24569</name>
</gene>